<dbReference type="PANTHER" id="PTHR21039:SF0">
    <property type="entry name" value="HISTIDINOL-PHOSPHATASE"/>
    <property type="match status" value="1"/>
</dbReference>
<dbReference type="Pfam" id="PF02811">
    <property type="entry name" value="PHP"/>
    <property type="match status" value="1"/>
</dbReference>
<evidence type="ECO:0000256" key="4">
    <source>
        <dbReference type="ARBA" id="ARBA00022605"/>
    </source>
</evidence>
<dbReference type="AlphaFoldDB" id="A0A377JP27"/>
<protein>
    <recommendedName>
        <fullName evidence="3 8">Histidinol-phosphatase</fullName>
        <shortName evidence="8">HolPase</shortName>
        <ecNumber evidence="3 8">3.1.3.15</ecNumber>
    </recommendedName>
</protein>
<keyword evidence="5 8" id="KW-0378">Hydrolase</keyword>
<evidence type="ECO:0000256" key="2">
    <source>
        <dbReference type="ARBA" id="ARBA00009152"/>
    </source>
</evidence>
<keyword evidence="6 8" id="KW-0368">Histidine biosynthesis</keyword>
<evidence type="ECO:0000313" key="11">
    <source>
        <dbReference type="Proteomes" id="UP000255335"/>
    </source>
</evidence>
<evidence type="ECO:0000256" key="8">
    <source>
        <dbReference type="RuleBase" id="RU366003"/>
    </source>
</evidence>
<keyword evidence="4 8" id="KW-0028">Amino-acid biosynthesis</keyword>
<dbReference type="GO" id="GO:0000105">
    <property type="term" value="P:L-histidine biosynthetic process"/>
    <property type="evidence" value="ECO:0007669"/>
    <property type="project" value="UniProtKB-UniRule"/>
</dbReference>
<dbReference type="NCBIfam" id="TIGR01856">
    <property type="entry name" value="hisJ_fam"/>
    <property type="match status" value="1"/>
</dbReference>
<feature type="domain" description="PHP" evidence="9">
    <location>
        <begin position="4"/>
        <end position="191"/>
    </location>
</feature>
<comment type="pathway">
    <text evidence="1 8">Amino-acid biosynthesis; L-histidine biosynthesis; L-histidine from 5-phospho-alpha-D-ribose 1-diphosphate: step 8/9.</text>
</comment>
<dbReference type="Proteomes" id="UP000255335">
    <property type="component" value="Unassembled WGS sequence"/>
</dbReference>
<comment type="similarity">
    <text evidence="2 8">Belongs to the PHP hydrolase family. HisK subfamily.</text>
</comment>
<dbReference type="EC" id="3.1.3.15" evidence="3 8"/>
<dbReference type="InterPro" id="IPR004013">
    <property type="entry name" value="PHP_dom"/>
</dbReference>
<name>A0A377JP27_9HELI</name>
<dbReference type="InterPro" id="IPR010140">
    <property type="entry name" value="Histidinol_P_phosphatase_HisJ"/>
</dbReference>
<comment type="catalytic activity">
    <reaction evidence="7 8">
        <text>L-histidinol phosphate + H2O = L-histidinol + phosphate</text>
        <dbReference type="Rhea" id="RHEA:14465"/>
        <dbReference type="ChEBI" id="CHEBI:15377"/>
        <dbReference type="ChEBI" id="CHEBI:43474"/>
        <dbReference type="ChEBI" id="CHEBI:57699"/>
        <dbReference type="ChEBI" id="CHEBI:57980"/>
        <dbReference type="EC" id="3.1.3.15"/>
    </reaction>
</comment>
<dbReference type="EMBL" id="UGHZ01000001">
    <property type="protein sequence ID" value="STP09539.1"/>
    <property type="molecule type" value="Genomic_DNA"/>
</dbReference>
<evidence type="ECO:0000256" key="6">
    <source>
        <dbReference type="ARBA" id="ARBA00023102"/>
    </source>
</evidence>
<accession>A0A377JP27</accession>
<dbReference type="Gene3D" id="3.20.20.140">
    <property type="entry name" value="Metal-dependent hydrolases"/>
    <property type="match status" value="1"/>
</dbReference>
<evidence type="ECO:0000256" key="1">
    <source>
        <dbReference type="ARBA" id="ARBA00004970"/>
    </source>
</evidence>
<evidence type="ECO:0000256" key="5">
    <source>
        <dbReference type="ARBA" id="ARBA00022801"/>
    </source>
</evidence>
<evidence type="ECO:0000256" key="7">
    <source>
        <dbReference type="ARBA" id="ARBA00049158"/>
    </source>
</evidence>
<evidence type="ECO:0000259" key="9">
    <source>
        <dbReference type="Pfam" id="PF02811"/>
    </source>
</evidence>
<dbReference type="GO" id="GO:0004401">
    <property type="term" value="F:histidinol-phosphatase activity"/>
    <property type="evidence" value="ECO:0007669"/>
    <property type="project" value="UniProtKB-UniRule"/>
</dbReference>
<dbReference type="GO" id="GO:0005737">
    <property type="term" value="C:cytoplasm"/>
    <property type="evidence" value="ECO:0007669"/>
    <property type="project" value="TreeGrafter"/>
</dbReference>
<dbReference type="CDD" id="cd12110">
    <property type="entry name" value="PHP_HisPPase_Hisj_like"/>
    <property type="match status" value="1"/>
</dbReference>
<dbReference type="RefSeq" id="WP_115026223.1">
    <property type="nucleotide sequence ID" value="NZ_UGHZ01000001.1"/>
</dbReference>
<reference evidence="10 11" key="1">
    <citation type="submission" date="2018-06" db="EMBL/GenBank/DDBJ databases">
        <authorList>
            <consortium name="Pathogen Informatics"/>
            <person name="Doyle S."/>
        </authorList>
    </citation>
    <scope>NUCLEOTIDE SEQUENCE [LARGE SCALE GENOMIC DNA]</scope>
    <source>
        <strain evidence="10 11">NCTC12221</strain>
    </source>
</reference>
<dbReference type="PANTHER" id="PTHR21039">
    <property type="entry name" value="HISTIDINOL PHOSPHATASE-RELATED"/>
    <property type="match status" value="1"/>
</dbReference>
<proteinExistence type="inferred from homology"/>
<dbReference type="InterPro" id="IPR016195">
    <property type="entry name" value="Pol/histidinol_Pase-like"/>
</dbReference>
<organism evidence="10 11">
    <name type="scientific">Helicobacter cinaedi</name>
    <dbReference type="NCBI Taxonomy" id="213"/>
    <lineage>
        <taxon>Bacteria</taxon>
        <taxon>Pseudomonadati</taxon>
        <taxon>Campylobacterota</taxon>
        <taxon>Epsilonproteobacteria</taxon>
        <taxon>Campylobacterales</taxon>
        <taxon>Helicobacteraceae</taxon>
        <taxon>Helicobacter</taxon>
    </lineage>
</organism>
<evidence type="ECO:0000313" key="10">
    <source>
        <dbReference type="EMBL" id="STP09539.1"/>
    </source>
</evidence>
<dbReference type="UniPathway" id="UPA00031">
    <property type="reaction ID" value="UER00013"/>
</dbReference>
<evidence type="ECO:0000256" key="3">
    <source>
        <dbReference type="ARBA" id="ARBA00013085"/>
    </source>
</evidence>
<gene>
    <name evidence="10" type="primary">hisK</name>
    <name evidence="10" type="ORF">NCTC12221_00984</name>
</gene>
<dbReference type="SUPFAM" id="SSF89550">
    <property type="entry name" value="PHP domain-like"/>
    <property type="match status" value="1"/>
</dbReference>
<dbReference type="NCBIfam" id="NF005596">
    <property type="entry name" value="PRK07328.1"/>
    <property type="match status" value="1"/>
</dbReference>
<sequence length="262" mass="29858">MRIDLHNHTTLCRHATGTMEEYIALAVQKKIDVFGFSCHAPMAFDEAYRMSKDELPRYCEKIESLKRSYQGRIQILCGLEVDYILHKEELIESQVLEYPFDYLIGSVHFLDNWGFDNPEFIGKYAEINIEECWEKYLHSIAQMAQTGLFQIVGHIDLLKLFGHTLPNSQIPNLNLALESIADNHLAIELNPAGLRKPIKEAYPSAQILQKAYKKGISITFGSDAHALEHIGFGYEKLCHLAKNIGYTHALYFTNKQPVSVGI</sequence>